<comment type="caution">
    <text evidence="1">The sequence shown here is derived from an EMBL/GenBank/DDBJ whole genome shotgun (WGS) entry which is preliminary data.</text>
</comment>
<organism evidence="1">
    <name type="scientific">marine sediment metagenome</name>
    <dbReference type="NCBI Taxonomy" id="412755"/>
    <lineage>
        <taxon>unclassified sequences</taxon>
        <taxon>metagenomes</taxon>
        <taxon>ecological metagenomes</taxon>
    </lineage>
</organism>
<dbReference type="Gene3D" id="2.120.10.10">
    <property type="match status" value="1"/>
</dbReference>
<dbReference type="InterPro" id="IPR036278">
    <property type="entry name" value="Sialidase_sf"/>
</dbReference>
<reference evidence="1" key="1">
    <citation type="journal article" date="2014" name="Front. Microbiol.">
        <title>High frequency of phylogenetically diverse reductive dehalogenase-homologous genes in deep subseafloor sedimentary metagenomes.</title>
        <authorList>
            <person name="Kawai M."/>
            <person name="Futagami T."/>
            <person name="Toyoda A."/>
            <person name="Takaki Y."/>
            <person name="Nishi S."/>
            <person name="Hori S."/>
            <person name="Arai W."/>
            <person name="Tsubouchi T."/>
            <person name="Morono Y."/>
            <person name="Uchiyama I."/>
            <person name="Ito T."/>
            <person name="Fujiyama A."/>
            <person name="Inagaki F."/>
            <person name="Takami H."/>
        </authorList>
    </citation>
    <scope>NUCLEOTIDE SEQUENCE</scope>
    <source>
        <strain evidence="1">Expedition CK06-06</strain>
    </source>
</reference>
<evidence type="ECO:0008006" key="2">
    <source>
        <dbReference type="Google" id="ProtNLM"/>
    </source>
</evidence>
<gene>
    <name evidence="1" type="ORF">S06H3_58047</name>
</gene>
<dbReference type="AlphaFoldDB" id="X1P651"/>
<name>X1P651_9ZZZZ</name>
<dbReference type="CDD" id="cd15482">
    <property type="entry name" value="Sialidase_non-viral"/>
    <property type="match status" value="1"/>
</dbReference>
<sequence>MKIMMGKVICLLVLLTVLPSRGRWISAEEIKARIISTRVICKEPGRYIGWPTIAKTSDGELIVVFSGDRDAHVCPWGKTEMVRSRDGGRYWTRPVMINNTPLDDRDAGIIETEDETLLVNWFTSLAFEKYSGDPQYYRHGEKLSPEVRKQWLGHWIRRSVDSGRTWEEPIRTAGSTPHGPVQLSDGRLLYVGKGIYDE</sequence>
<dbReference type="SUPFAM" id="SSF50939">
    <property type="entry name" value="Sialidases"/>
    <property type="match status" value="1"/>
</dbReference>
<feature type="non-terminal residue" evidence="1">
    <location>
        <position position="198"/>
    </location>
</feature>
<accession>X1P651</accession>
<evidence type="ECO:0000313" key="1">
    <source>
        <dbReference type="EMBL" id="GAI51797.1"/>
    </source>
</evidence>
<proteinExistence type="predicted"/>
<protein>
    <recommendedName>
        <fullName evidence="2">Sialidase domain-containing protein</fullName>
    </recommendedName>
</protein>
<dbReference type="EMBL" id="BARV01037538">
    <property type="protein sequence ID" value="GAI51797.1"/>
    <property type="molecule type" value="Genomic_DNA"/>
</dbReference>